<name>A0A3M2S719_9HYPO</name>
<dbReference type="AlphaFoldDB" id="A0A3M2S719"/>
<evidence type="ECO:0008006" key="3">
    <source>
        <dbReference type="Google" id="ProtNLM"/>
    </source>
</evidence>
<reference evidence="1 2" key="1">
    <citation type="submission" date="2017-06" db="EMBL/GenBank/DDBJ databases">
        <title>Comparative genomic analysis of Ambrosia Fusariam Clade fungi.</title>
        <authorList>
            <person name="Stajich J.E."/>
            <person name="Carrillo J."/>
            <person name="Kijimoto T."/>
            <person name="Eskalen A."/>
            <person name="O'Donnell K."/>
            <person name="Kasson M."/>
        </authorList>
    </citation>
    <scope>NUCLEOTIDE SEQUENCE [LARGE SCALE GENOMIC DNA]</scope>
    <source>
        <strain evidence="1">UCR3666</strain>
    </source>
</reference>
<comment type="caution">
    <text evidence="1">The sequence shown here is derived from an EMBL/GenBank/DDBJ whole genome shotgun (WGS) entry which is preliminary data.</text>
</comment>
<accession>A0A3M2S719</accession>
<dbReference type="STRING" id="2010991.A0A3M2S719"/>
<dbReference type="InterPro" id="IPR032675">
    <property type="entry name" value="LRR_dom_sf"/>
</dbReference>
<organism evidence="1 2">
    <name type="scientific">Fusarium kuroshium</name>
    <dbReference type="NCBI Taxonomy" id="2010991"/>
    <lineage>
        <taxon>Eukaryota</taxon>
        <taxon>Fungi</taxon>
        <taxon>Dikarya</taxon>
        <taxon>Ascomycota</taxon>
        <taxon>Pezizomycotina</taxon>
        <taxon>Sordariomycetes</taxon>
        <taxon>Hypocreomycetidae</taxon>
        <taxon>Hypocreales</taxon>
        <taxon>Nectriaceae</taxon>
        <taxon>Fusarium</taxon>
        <taxon>Fusarium solani species complex</taxon>
    </lineage>
</organism>
<keyword evidence="2" id="KW-1185">Reference proteome</keyword>
<proteinExistence type="predicted"/>
<sequence>MTHILSLPPEILHSICASLCNHCHASPPRDPFGGCFKGAQFCADNKPRIVALSAMVQTCTTLCDIARPYLYHYPCIEAVSRFLPRTIVERPDLAHHVKELSVFDMMCQEEVSAELVGILRTFLREHEDVEGGTALQEARQSVWYLDPSKDEVDGFEDIFNTLFTAMVLTKVPNLECLHLELDHAHEFPFCQPDSLPHLKELVVQHWDTEGGADITRSIGPILLAAPALERLKGLLIGSAKWEEPTPLRHEGLKEIFLVSSAVGPEDISTLLGSFPRLEAFSYESGGGNEGWEEASPEQIGEAVLLCKDTLRFLAIDYTDSWWRDDMSRAHAMGSLAELKKLQKLRLDGVSLFREPTGTASEMTICKMLPASIVEVEITRPKLSILNEILELARVASQKFPALRRVSVVGFEQDTNNVLRQAFGQTEIEFWAGSLEAQYPPKLWLMPA</sequence>
<dbReference type="Gene3D" id="3.80.10.10">
    <property type="entry name" value="Ribonuclease Inhibitor"/>
    <property type="match status" value="1"/>
</dbReference>
<dbReference type="OrthoDB" id="4757858at2759"/>
<gene>
    <name evidence="1" type="ORF">CDV36_007030</name>
</gene>
<evidence type="ECO:0000313" key="1">
    <source>
        <dbReference type="EMBL" id="RMJ13309.1"/>
    </source>
</evidence>
<evidence type="ECO:0000313" key="2">
    <source>
        <dbReference type="Proteomes" id="UP000277212"/>
    </source>
</evidence>
<dbReference type="Proteomes" id="UP000277212">
    <property type="component" value="Unassembled WGS sequence"/>
</dbReference>
<protein>
    <recommendedName>
        <fullName evidence="3">F-box domain-containing protein</fullName>
    </recommendedName>
</protein>
<dbReference type="EMBL" id="NKUJ01000111">
    <property type="protein sequence ID" value="RMJ13309.1"/>
    <property type="molecule type" value="Genomic_DNA"/>
</dbReference>